<dbReference type="GO" id="GO:0045724">
    <property type="term" value="P:positive regulation of cilium assembly"/>
    <property type="evidence" value="ECO:0007669"/>
    <property type="project" value="TreeGrafter"/>
</dbReference>
<feature type="region of interest" description="Disordered" evidence="4">
    <location>
        <begin position="1"/>
        <end position="26"/>
    </location>
</feature>
<dbReference type="GO" id="GO:0055037">
    <property type="term" value="C:recycling endosome"/>
    <property type="evidence" value="ECO:0007669"/>
    <property type="project" value="TreeGrafter"/>
</dbReference>
<dbReference type="AlphaFoldDB" id="A0A6M2DJU0"/>
<evidence type="ECO:0000256" key="2">
    <source>
        <dbReference type="ARBA" id="ARBA00016007"/>
    </source>
</evidence>
<feature type="compositionally biased region" description="Polar residues" evidence="4">
    <location>
        <begin position="282"/>
        <end position="292"/>
    </location>
</feature>
<sequence>MIMAERADHSINQSNDQTPSSLDEDQFSFTDIEQRFASTSSTGLDLNKNDDETDKAVHNVAGSLDTQRREENPFSFKHFLKRDILPSTSTSASTSSYSLGPTINNTGAKPKVYINTINSALASETSKARKCNHSIYEERCVHCCPQNYKAAAKTNSVENIAQNVDNHLEKLFRSYSDRDTNYVPPEYSPDNSIKSNHNNARISTNEFSSALPDFVQDHIVLEQWYSGFDNPLSTENVEREIKSVFSPFDNDYKNKNVNKTKKDVELNDRDRTSKPAPLDLPTNASPPRNSAFRNPLDLPSGISLDLTGNDGESNTHSDYNGMQEMPHILPDFLSDGAIHSDRLADLVQTSPKGQGAREESSSEDISETISRLSLENNRLRRELDRCRRQISEQSSQISRLQSELSISQKNEGQYTTKLATALETVEQNITRSNKRAMDAENAMAKLKKQITQMTSEMVMLKNENTSLRYGPMANDSSGMMRLSSELRSAASTAESSLRQLLSGVDNLRTLASTLESSNRIFEPSDDNFCENEDEGAGPAL</sequence>
<dbReference type="GO" id="GO:0036064">
    <property type="term" value="C:ciliary basal body"/>
    <property type="evidence" value="ECO:0007669"/>
    <property type="project" value="TreeGrafter"/>
</dbReference>
<accession>A0A6M2DJU0</accession>
<evidence type="ECO:0000256" key="3">
    <source>
        <dbReference type="ARBA" id="ARBA00023054"/>
    </source>
</evidence>
<dbReference type="Gene3D" id="1.10.287.1490">
    <property type="match status" value="1"/>
</dbReference>
<feature type="compositionally biased region" description="Acidic residues" evidence="4">
    <location>
        <begin position="523"/>
        <end position="540"/>
    </location>
</feature>
<evidence type="ECO:0000256" key="4">
    <source>
        <dbReference type="SAM" id="MobiDB-lite"/>
    </source>
</evidence>
<evidence type="ECO:0000256" key="1">
    <source>
        <dbReference type="ARBA" id="ARBA00007791"/>
    </source>
</evidence>
<feature type="region of interest" description="Disordered" evidence="4">
    <location>
        <begin position="348"/>
        <end position="369"/>
    </location>
</feature>
<dbReference type="GO" id="GO:0005769">
    <property type="term" value="C:early endosome"/>
    <property type="evidence" value="ECO:0007669"/>
    <property type="project" value="TreeGrafter"/>
</dbReference>
<dbReference type="GO" id="GO:0005813">
    <property type="term" value="C:centrosome"/>
    <property type="evidence" value="ECO:0007669"/>
    <property type="project" value="TreeGrafter"/>
</dbReference>
<keyword evidence="3" id="KW-0175">Coiled coil</keyword>
<protein>
    <recommendedName>
        <fullName evidence="2">Endosome-associated-trafficking regulator 1</fullName>
    </recommendedName>
</protein>
<comment type="similarity">
    <text evidence="1">Belongs to the ENTR1 family.</text>
</comment>
<feature type="region of interest" description="Disordered" evidence="4">
    <location>
        <begin position="248"/>
        <end position="317"/>
    </location>
</feature>
<feature type="compositionally biased region" description="Basic and acidic residues" evidence="4">
    <location>
        <begin position="250"/>
        <end position="273"/>
    </location>
</feature>
<reference evidence="5" key="1">
    <citation type="submission" date="2020-03" db="EMBL/GenBank/DDBJ databases">
        <title>Transcriptomic Profiling of the Digestive Tract of the Rat Flea, Xenopsylla cheopis, Following Blood Feeding and Infection with Yersinia pestis.</title>
        <authorList>
            <person name="Bland D.M."/>
            <person name="Martens C.A."/>
            <person name="Virtaneva K."/>
            <person name="Kanakabandi K."/>
            <person name="Long D."/>
            <person name="Rosenke R."/>
            <person name="Saturday G.A."/>
            <person name="Hoyt F.H."/>
            <person name="Bruno D.P."/>
            <person name="Ribeiro J.M.C."/>
            <person name="Hinnebusch J."/>
        </authorList>
    </citation>
    <scope>NUCLEOTIDE SEQUENCE</scope>
</reference>
<evidence type="ECO:0000313" key="5">
    <source>
        <dbReference type="EMBL" id="NOV45117.1"/>
    </source>
</evidence>
<dbReference type="InterPro" id="IPR026757">
    <property type="entry name" value="ENTR1"/>
</dbReference>
<dbReference type="GO" id="GO:0032465">
    <property type="term" value="P:regulation of cytokinesis"/>
    <property type="evidence" value="ECO:0007669"/>
    <property type="project" value="TreeGrafter"/>
</dbReference>
<dbReference type="EMBL" id="GIIL01001391">
    <property type="protein sequence ID" value="NOV45117.1"/>
    <property type="molecule type" value="Transcribed_RNA"/>
</dbReference>
<dbReference type="GO" id="GO:1903566">
    <property type="term" value="P:positive regulation of protein localization to cilium"/>
    <property type="evidence" value="ECO:0007669"/>
    <property type="project" value="TreeGrafter"/>
</dbReference>
<feature type="compositionally biased region" description="Polar residues" evidence="4">
    <location>
        <begin position="10"/>
        <end position="26"/>
    </location>
</feature>
<proteinExistence type="inferred from homology"/>
<name>A0A6M2DJU0_XENCH</name>
<organism evidence="5">
    <name type="scientific">Xenopsylla cheopis</name>
    <name type="common">Oriental rat flea</name>
    <name type="synonym">Pulex cheopis</name>
    <dbReference type="NCBI Taxonomy" id="163159"/>
    <lineage>
        <taxon>Eukaryota</taxon>
        <taxon>Metazoa</taxon>
        <taxon>Ecdysozoa</taxon>
        <taxon>Arthropoda</taxon>
        <taxon>Hexapoda</taxon>
        <taxon>Insecta</taxon>
        <taxon>Pterygota</taxon>
        <taxon>Neoptera</taxon>
        <taxon>Endopterygota</taxon>
        <taxon>Siphonaptera</taxon>
        <taxon>Pulicidae</taxon>
        <taxon>Xenopsyllinae</taxon>
        <taxon>Xenopsylla</taxon>
    </lineage>
</organism>
<dbReference type="PANTHER" id="PTHR31259:SF3">
    <property type="entry name" value="ENDOSOME-ASSOCIATED-TRAFFICKING REGULATOR 1"/>
    <property type="match status" value="1"/>
</dbReference>
<dbReference type="PANTHER" id="PTHR31259">
    <property type="entry name" value="ENDOSOME-ASSOCIATED TRAFFICKING REGULATOR 1"/>
    <property type="match status" value="1"/>
</dbReference>
<feature type="region of interest" description="Disordered" evidence="4">
    <location>
        <begin position="520"/>
        <end position="540"/>
    </location>
</feature>
<dbReference type="GO" id="GO:0030496">
    <property type="term" value="C:midbody"/>
    <property type="evidence" value="ECO:0007669"/>
    <property type="project" value="TreeGrafter"/>
</dbReference>